<evidence type="ECO:0000313" key="9">
    <source>
        <dbReference type="EMBL" id="GER45904.1"/>
    </source>
</evidence>
<dbReference type="CDD" id="cd05476">
    <property type="entry name" value="pepsin_A_like_plant"/>
    <property type="match status" value="1"/>
</dbReference>
<dbReference type="InterPro" id="IPR032861">
    <property type="entry name" value="TAXi_N"/>
</dbReference>
<feature type="active site" evidence="6">
    <location>
        <position position="100"/>
    </location>
</feature>
<dbReference type="PRINTS" id="PR00792">
    <property type="entry name" value="PEPSIN"/>
</dbReference>
<evidence type="ECO:0000259" key="8">
    <source>
        <dbReference type="PROSITE" id="PS51767"/>
    </source>
</evidence>
<dbReference type="InterPro" id="IPR051708">
    <property type="entry name" value="Plant_Aspart_Prot_A1"/>
</dbReference>
<keyword evidence="4" id="KW-0378">Hydrolase</keyword>
<feature type="domain" description="Peptidase A1" evidence="8">
    <location>
        <begin position="82"/>
        <end position="457"/>
    </location>
</feature>
<keyword evidence="5" id="KW-0325">Glycoprotein</keyword>
<dbReference type="InterPro" id="IPR034161">
    <property type="entry name" value="Pepsin-like_plant"/>
</dbReference>
<protein>
    <submittedName>
        <fullName evidence="9">Eukaryotic aspartyl protease family protein</fullName>
    </submittedName>
</protein>
<evidence type="ECO:0000256" key="2">
    <source>
        <dbReference type="ARBA" id="ARBA00022670"/>
    </source>
</evidence>
<dbReference type="GO" id="GO:0005576">
    <property type="term" value="C:extracellular region"/>
    <property type="evidence" value="ECO:0007669"/>
    <property type="project" value="TreeGrafter"/>
</dbReference>
<reference evidence="10" key="1">
    <citation type="journal article" date="2019" name="Curr. Biol.">
        <title>Genome Sequence of Striga asiatica Provides Insight into the Evolution of Plant Parasitism.</title>
        <authorList>
            <person name="Yoshida S."/>
            <person name="Kim S."/>
            <person name="Wafula E.K."/>
            <person name="Tanskanen J."/>
            <person name="Kim Y.M."/>
            <person name="Honaas L."/>
            <person name="Yang Z."/>
            <person name="Spallek T."/>
            <person name="Conn C.E."/>
            <person name="Ichihashi Y."/>
            <person name="Cheong K."/>
            <person name="Cui S."/>
            <person name="Der J.P."/>
            <person name="Gundlach H."/>
            <person name="Jiao Y."/>
            <person name="Hori C."/>
            <person name="Ishida J.K."/>
            <person name="Kasahara H."/>
            <person name="Kiba T."/>
            <person name="Kim M.S."/>
            <person name="Koo N."/>
            <person name="Laohavisit A."/>
            <person name="Lee Y.H."/>
            <person name="Lumba S."/>
            <person name="McCourt P."/>
            <person name="Mortimer J.C."/>
            <person name="Mutuku J.M."/>
            <person name="Nomura T."/>
            <person name="Sasaki-Sekimoto Y."/>
            <person name="Seto Y."/>
            <person name="Wang Y."/>
            <person name="Wakatake T."/>
            <person name="Sakakibara H."/>
            <person name="Demura T."/>
            <person name="Yamaguchi S."/>
            <person name="Yoneyama K."/>
            <person name="Manabe R.I."/>
            <person name="Nelson D.C."/>
            <person name="Schulman A.H."/>
            <person name="Timko M.P."/>
            <person name="dePamphilis C.W."/>
            <person name="Choi D."/>
            <person name="Shirasu K."/>
        </authorList>
    </citation>
    <scope>NUCLEOTIDE SEQUENCE [LARGE SCALE GENOMIC DNA]</scope>
    <source>
        <strain evidence="10">cv. UVA1</strain>
    </source>
</reference>
<comment type="similarity">
    <text evidence="1">Belongs to the peptidase A1 family.</text>
</comment>
<dbReference type="InterPro" id="IPR032799">
    <property type="entry name" value="TAXi_C"/>
</dbReference>
<accession>A0A5A7QL67</accession>
<keyword evidence="10" id="KW-1185">Reference proteome</keyword>
<feature type="chain" id="PRO_5022674742" evidence="7">
    <location>
        <begin position="27"/>
        <end position="537"/>
    </location>
</feature>
<dbReference type="InterPro" id="IPR033121">
    <property type="entry name" value="PEPTIDASE_A1"/>
</dbReference>
<dbReference type="PROSITE" id="PS51767">
    <property type="entry name" value="PEPTIDASE_A1"/>
    <property type="match status" value="1"/>
</dbReference>
<evidence type="ECO:0000256" key="3">
    <source>
        <dbReference type="ARBA" id="ARBA00022750"/>
    </source>
</evidence>
<name>A0A5A7QL67_STRAF</name>
<comment type="caution">
    <text evidence="9">The sequence shown here is derived from an EMBL/GenBank/DDBJ whole genome shotgun (WGS) entry which is preliminary data.</text>
</comment>
<evidence type="ECO:0000256" key="6">
    <source>
        <dbReference type="PIRSR" id="PIRSR601461-1"/>
    </source>
</evidence>
<dbReference type="SUPFAM" id="SSF50630">
    <property type="entry name" value="Acid proteases"/>
    <property type="match status" value="1"/>
</dbReference>
<evidence type="ECO:0000256" key="4">
    <source>
        <dbReference type="ARBA" id="ARBA00022801"/>
    </source>
</evidence>
<dbReference type="PANTHER" id="PTHR47967:SF36">
    <property type="entry name" value="PEPTIDASE A1 DOMAIN-CONTAINING PROTEIN"/>
    <property type="match status" value="1"/>
</dbReference>
<keyword evidence="3" id="KW-0064">Aspartyl protease</keyword>
<gene>
    <name evidence="9" type="ORF">STAS_22895</name>
</gene>
<dbReference type="Proteomes" id="UP000325081">
    <property type="component" value="Unassembled WGS sequence"/>
</dbReference>
<dbReference type="GO" id="GO:0006508">
    <property type="term" value="P:proteolysis"/>
    <property type="evidence" value="ECO:0007669"/>
    <property type="project" value="UniProtKB-KW"/>
</dbReference>
<dbReference type="InterPro" id="IPR021109">
    <property type="entry name" value="Peptidase_aspartic_dom_sf"/>
</dbReference>
<dbReference type="Gene3D" id="2.40.70.10">
    <property type="entry name" value="Acid Proteases"/>
    <property type="match status" value="2"/>
</dbReference>
<proteinExistence type="inferred from homology"/>
<organism evidence="9 10">
    <name type="scientific">Striga asiatica</name>
    <name type="common">Asiatic witchweed</name>
    <name type="synonym">Buchnera asiatica</name>
    <dbReference type="NCBI Taxonomy" id="4170"/>
    <lineage>
        <taxon>Eukaryota</taxon>
        <taxon>Viridiplantae</taxon>
        <taxon>Streptophyta</taxon>
        <taxon>Embryophyta</taxon>
        <taxon>Tracheophyta</taxon>
        <taxon>Spermatophyta</taxon>
        <taxon>Magnoliopsida</taxon>
        <taxon>eudicotyledons</taxon>
        <taxon>Gunneridae</taxon>
        <taxon>Pentapetalae</taxon>
        <taxon>asterids</taxon>
        <taxon>lamiids</taxon>
        <taxon>Lamiales</taxon>
        <taxon>Orobanchaceae</taxon>
        <taxon>Buchnereae</taxon>
        <taxon>Striga</taxon>
    </lineage>
</organism>
<keyword evidence="7" id="KW-0732">Signal</keyword>
<dbReference type="Pfam" id="PF14543">
    <property type="entry name" value="TAXi_N"/>
    <property type="match status" value="1"/>
</dbReference>
<dbReference type="EMBL" id="BKCP01007404">
    <property type="protein sequence ID" value="GER45904.1"/>
    <property type="molecule type" value="Genomic_DNA"/>
</dbReference>
<dbReference type="GO" id="GO:0004190">
    <property type="term" value="F:aspartic-type endopeptidase activity"/>
    <property type="evidence" value="ECO:0007669"/>
    <property type="project" value="UniProtKB-KW"/>
</dbReference>
<feature type="active site" evidence="6">
    <location>
        <position position="328"/>
    </location>
</feature>
<feature type="signal peptide" evidence="7">
    <location>
        <begin position="1"/>
        <end position="26"/>
    </location>
</feature>
<dbReference type="InterPro" id="IPR001461">
    <property type="entry name" value="Aspartic_peptidase_A1"/>
</dbReference>
<evidence type="ECO:0000256" key="1">
    <source>
        <dbReference type="ARBA" id="ARBA00007447"/>
    </source>
</evidence>
<dbReference type="Pfam" id="PF14541">
    <property type="entry name" value="TAXi_C"/>
    <property type="match status" value="1"/>
</dbReference>
<dbReference type="OrthoDB" id="2747330at2759"/>
<dbReference type="PANTHER" id="PTHR47967">
    <property type="entry name" value="OS07G0603500 PROTEIN-RELATED"/>
    <property type="match status" value="1"/>
</dbReference>
<evidence type="ECO:0000256" key="5">
    <source>
        <dbReference type="ARBA" id="ARBA00023180"/>
    </source>
</evidence>
<evidence type="ECO:0000313" key="10">
    <source>
        <dbReference type="Proteomes" id="UP000325081"/>
    </source>
</evidence>
<sequence>MSSFSVCWLLFLLLLPILTLYPSCWASSNSITLSLTTQYHYHHSENSSPLSVVAYASIQRARHLKRSTSATTLVYPVSIGCHITTLGFGTPAQPLDFILDTGSGLVWFPCGPNYNCTACNNVTNIPTFNPKLSSSSKNASCISPQLKRIDPHFRPCTSCWQHPTHNCSKKYIHYEYGYGEGSTRGQLMLESLTLSAAGNNINVPNLLVGCSNSSDNVSLYGIAGFGRSRMSLPAQLGLKSFSYCLVSHKYDDNKRIHSPLVLNWGDGRHVNVMNHTPFANTTNISTFPQFQEFYYVSLLEIHVGCVKVNVSSTDLVANADGSGGTFVDSGTTLTVMEKSVFDPIAHELDKQLLGKRYTRSKEEEAATGLGLCYSVPCKANISDLPALTFVFAGSVQMVMPFENSFIYNTTSAAICSTMISYGDLGIPYDGPAIILGNYMQQNFQMEFDLHNNQLGFYHTDCTHGISYSLACDHESNSHFSIVSFDFATEEFSLSPWRHVNDERFWPNGFCLIEYEGLLEFMYWPPFDLCREALDRDV</sequence>
<keyword evidence="2 9" id="KW-0645">Protease</keyword>
<dbReference type="AlphaFoldDB" id="A0A5A7QL67"/>
<evidence type="ECO:0000256" key="7">
    <source>
        <dbReference type="SAM" id="SignalP"/>
    </source>
</evidence>